<accession>A0A272EPX7</accession>
<dbReference type="Proteomes" id="UP000623509">
    <property type="component" value="Unassembled WGS sequence"/>
</dbReference>
<evidence type="ECO:0000313" key="4">
    <source>
        <dbReference type="Proteomes" id="UP000623509"/>
    </source>
</evidence>
<sequence>MAGGIVSSIDCSAVAILPLVRGVLRSAADGAAVSGATAHLRAQHGSKTIISSTTTDSSGEYALAALTAGRYVLEITDPRSGADRSLIEQPVLSLDADLELENTLWPIGTAQTLGPGNVTTTAAVAADLVAVIVWGDKRVYATVEPDAAGDWSIEVPPGQYGIMYFAANGRPVIHGPYTITA</sequence>
<gene>
    <name evidence="1" type="ORF">BGI27_13385</name>
    <name evidence="2" type="ORF">CGU29_12615</name>
</gene>
<organism evidence="2 3">
    <name type="scientific">Candidatus Dactylopiibacterium carminicum</name>
    <dbReference type="NCBI Taxonomy" id="857335"/>
    <lineage>
        <taxon>Bacteria</taxon>
        <taxon>Pseudomonadati</taxon>
        <taxon>Pseudomonadota</taxon>
        <taxon>Betaproteobacteria</taxon>
        <taxon>Rhodocyclales</taxon>
        <taxon>Rhodocyclaceae</taxon>
        <taxon>Candidatus Dactylopiibacterium</taxon>
    </lineage>
</organism>
<reference evidence="1 4" key="1">
    <citation type="submission" date="2016-08" db="EMBL/GenBank/DDBJ databases">
        <title>Candidatus Dactylopiibacterium carminicum genome sequence.</title>
        <authorList>
            <person name="Ramirez-Puebla S.T."/>
            <person name="Ormeno-Orrillo E."/>
            <person name="Vera-Ponce De Leon A."/>
            <person name="Luis L."/>
            <person name="Sanchez-Flores A."/>
            <person name="Monica R."/>
            <person name="Martinez-Romero E."/>
        </authorList>
    </citation>
    <scope>NUCLEOTIDE SEQUENCE [LARGE SCALE GENOMIC DNA]</scope>
    <source>
        <strain evidence="1">END1</strain>
    </source>
</reference>
<dbReference type="EMBL" id="NMRN01000045">
    <property type="protein sequence ID" value="PAS92169.1"/>
    <property type="molecule type" value="Genomic_DNA"/>
</dbReference>
<dbReference type="Gene3D" id="2.60.40.10">
    <property type="entry name" value="Immunoglobulins"/>
    <property type="match status" value="1"/>
</dbReference>
<proteinExistence type="predicted"/>
<comment type="caution">
    <text evidence="2">The sequence shown here is derived from an EMBL/GenBank/DDBJ whole genome shotgun (WGS) entry which is preliminary data.</text>
</comment>
<dbReference type="Pfam" id="PF13620">
    <property type="entry name" value="CarboxypepD_reg"/>
    <property type="match status" value="1"/>
</dbReference>
<dbReference type="Proteomes" id="UP000216107">
    <property type="component" value="Unassembled WGS sequence"/>
</dbReference>
<protein>
    <submittedName>
        <fullName evidence="1">Carboxypeptidase regulatory-like domain-containing protein</fullName>
    </submittedName>
</protein>
<dbReference type="EMBL" id="MDUX01000049">
    <property type="protein sequence ID" value="KAF7598438.1"/>
    <property type="molecule type" value="Genomic_DNA"/>
</dbReference>
<evidence type="ECO:0000313" key="3">
    <source>
        <dbReference type="Proteomes" id="UP000216107"/>
    </source>
</evidence>
<dbReference type="InterPro" id="IPR013783">
    <property type="entry name" value="Ig-like_fold"/>
</dbReference>
<keyword evidence="4" id="KW-1185">Reference proteome</keyword>
<reference evidence="2 3" key="2">
    <citation type="submission" date="2017-07" db="EMBL/GenBank/DDBJ databases">
        <title>Candidatus Dactylopiibacterium carminicum, a nitrogen-fixing symbiont of the cochineal insect Dactylopius coccus and Dactylopius opuntiae (Hemiptera: Coccoidea: Dactylopiidae).</title>
        <authorList>
            <person name="Vera A."/>
        </authorList>
    </citation>
    <scope>NUCLEOTIDE SEQUENCE [LARGE SCALE GENOMIC DNA]</scope>
    <source>
        <strain evidence="2 3">NFDCM</strain>
    </source>
</reference>
<evidence type="ECO:0000313" key="1">
    <source>
        <dbReference type="EMBL" id="KAF7598438.1"/>
    </source>
</evidence>
<dbReference type="SUPFAM" id="SSF49478">
    <property type="entry name" value="Cna protein B-type domain"/>
    <property type="match status" value="1"/>
</dbReference>
<evidence type="ECO:0000313" key="2">
    <source>
        <dbReference type="EMBL" id="PAS92169.1"/>
    </source>
</evidence>
<dbReference type="AlphaFoldDB" id="A0A272EPX7"/>
<name>A0A272EPX7_9RHOO</name>